<feature type="transmembrane region" description="Helical" evidence="1">
    <location>
        <begin position="263"/>
        <end position="284"/>
    </location>
</feature>
<dbReference type="NCBIfam" id="TIGR00254">
    <property type="entry name" value="GGDEF"/>
    <property type="match status" value="1"/>
</dbReference>
<evidence type="ECO:0000313" key="5">
    <source>
        <dbReference type="EMBL" id="AWI52052.1"/>
    </source>
</evidence>
<dbReference type="InterPro" id="IPR003660">
    <property type="entry name" value="HAMP_dom"/>
</dbReference>
<dbReference type="KEGG" id="aon:DEH84_00250"/>
<dbReference type="InterPro" id="IPR000160">
    <property type="entry name" value="GGDEF_dom"/>
</dbReference>
<dbReference type="PROSITE" id="PS50887">
    <property type="entry name" value="GGDEF"/>
    <property type="match status" value="1"/>
</dbReference>
<dbReference type="InterPro" id="IPR029787">
    <property type="entry name" value="Nucleotide_cyclase"/>
</dbReference>
<dbReference type="Pfam" id="PF00563">
    <property type="entry name" value="EAL"/>
    <property type="match status" value="1"/>
</dbReference>
<dbReference type="Gene3D" id="6.10.340.10">
    <property type="match status" value="1"/>
</dbReference>
<evidence type="ECO:0000259" key="3">
    <source>
        <dbReference type="PROSITE" id="PS50885"/>
    </source>
</evidence>
<dbReference type="SUPFAM" id="SSF141868">
    <property type="entry name" value="EAL domain-like"/>
    <property type="match status" value="1"/>
</dbReference>
<feature type="domain" description="GGDEF" evidence="4">
    <location>
        <begin position="374"/>
        <end position="506"/>
    </location>
</feature>
<reference evidence="5 6" key="1">
    <citation type="submission" date="2018-05" db="EMBL/GenBank/DDBJ databases">
        <title>complete genome sequence of Aquabacterium olei NBRC 110486.</title>
        <authorList>
            <person name="Tang B."/>
            <person name="Chang J."/>
            <person name="Zhang L."/>
            <person name="Yang H."/>
        </authorList>
    </citation>
    <scope>NUCLEOTIDE SEQUENCE [LARGE SCALE GENOMIC DNA]</scope>
    <source>
        <strain evidence="5 6">NBRC 110486</strain>
    </source>
</reference>
<feature type="domain" description="EAL" evidence="2">
    <location>
        <begin position="515"/>
        <end position="769"/>
    </location>
</feature>
<dbReference type="InterPro" id="IPR052155">
    <property type="entry name" value="Biofilm_reg_signaling"/>
</dbReference>
<protein>
    <recommendedName>
        <fullName evidence="7">GGDEF domain-containing protein</fullName>
    </recommendedName>
</protein>
<dbReference type="SMART" id="SM00304">
    <property type="entry name" value="HAMP"/>
    <property type="match status" value="1"/>
</dbReference>
<gene>
    <name evidence="5" type="ORF">DEH84_00250</name>
</gene>
<dbReference type="OrthoDB" id="9813903at2"/>
<sequence>MPLRTLLARQLGRRLAHRLFALFLLAAVVPLALSDWLSSTAITEVARELDARARLDTTERTSRQVFDRLLAGKTLLTAVPVTALGAARAPDGLTWLPGLHRVFVRLSWMDERGDTRWSSDPDFDLGHAWQLAQAGPYNRAPIPEQRGDDRIEVRLRVAEAAGQTPRVLMAVSHSGVLRWVGELHAAHLWAPVVDAGEDGLWHVRDARGVLLARLGGGDALDQPDAERLHTRSRLYLGAEFGAGDWVFEQDSPRPEVRWMGRPLGMWLALVAVATLLAIALLSLWQLRRTLQPLAELTEGARRLADGATRTRVAISRDDEIGTLAQAFNHMAGRIEDREQQLVHRAVHDSLTGLANRDGLHDRLDALLSAPGVAARVAVLFLDLDHFKDVNDSRGHAAGDTVLRLVAQRLTDAVPVDAFVARQGGDEFVIVLPEATEHTACAVADTALAAVTQPCALPDGEHLLGASVGIALSPQHGLTREELLRCADIALYAAKTGGRGQHKVFHRLLDIAARERVLLLAQLRQALVRNEFLLHYQPRVRPVDGAIDSAEALIRWQHPEHGLLNPGAFIEAAEAGGLIDEIGLWVLDAACAQIAAWRRQGLALGRVSVNVSPRQLASGELVAQVRDTLARHQVPPQALELEVTESLLVGDARAACAQLGELRSWGVTVALDDFGTGYSSMATLRQLPIDVMKIDRAFVTDLGHDPGAMAIASAIVAMARSLRLHLVAEGIETPAQAAILRDMGCDELQGFFYSRPLPPEAFHLLPRHLVPEASPSQWAGLAP</sequence>
<dbReference type="Pfam" id="PF00990">
    <property type="entry name" value="GGDEF"/>
    <property type="match status" value="1"/>
</dbReference>
<dbReference type="CDD" id="cd06225">
    <property type="entry name" value="HAMP"/>
    <property type="match status" value="1"/>
</dbReference>
<dbReference type="PROSITE" id="PS50885">
    <property type="entry name" value="HAMP"/>
    <property type="match status" value="1"/>
</dbReference>
<dbReference type="EMBL" id="CP029210">
    <property type="protein sequence ID" value="AWI52052.1"/>
    <property type="molecule type" value="Genomic_DNA"/>
</dbReference>
<dbReference type="PROSITE" id="PS50883">
    <property type="entry name" value="EAL"/>
    <property type="match status" value="1"/>
</dbReference>
<dbReference type="GO" id="GO:0016020">
    <property type="term" value="C:membrane"/>
    <property type="evidence" value="ECO:0007669"/>
    <property type="project" value="InterPro"/>
</dbReference>
<dbReference type="RefSeq" id="WP_109033770.1">
    <property type="nucleotide sequence ID" value="NZ_CP029210.1"/>
</dbReference>
<evidence type="ECO:0000259" key="4">
    <source>
        <dbReference type="PROSITE" id="PS50887"/>
    </source>
</evidence>
<dbReference type="PANTHER" id="PTHR44757">
    <property type="entry name" value="DIGUANYLATE CYCLASE DGCP"/>
    <property type="match status" value="1"/>
</dbReference>
<dbReference type="SUPFAM" id="SSF55073">
    <property type="entry name" value="Nucleotide cyclase"/>
    <property type="match status" value="1"/>
</dbReference>
<name>A0A2U8FM32_9BURK</name>
<dbReference type="InterPro" id="IPR001633">
    <property type="entry name" value="EAL_dom"/>
</dbReference>
<evidence type="ECO:0000313" key="6">
    <source>
        <dbReference type="Proteomes" id="UP000244892"/>
    </source>
</evidence>
<dbReference type="Proteomes" id="UP000244892">
    <property type="component" value="Chromosome"/>
</dbReference>
<proteinExistence type="predicted"/>
<dbReference type="CDD" id="cd01948">
    <property type="entry name" value="EAL"/>
    <property type="match status" value="1"/>
</dbReference>
<evidence type="ECO:0000256" key="1">
    <source>
        <dbReference type="SAM" id="Phobius"/>
    </source>
</evidence>
<dbReference type="Gene3D" id="3.20.20.450">
    <property type="entry name" value="EAL domain"/>
    <property type="match status" value="1"/>
</dbReference>
<evidence type="ECO:0000259" key="2">
    <source>
        <dbReference type="PROSITE" id="PS50883"/>
    </source>
</evidence>
<dbReference type="Pfam" id="PF00672">
    <property type="entry name" value="HAMP"/>
    <property type="match status" value="1"/>
</dbReference>
<keyword evidence="1" id="KW-0472">Membrane</keyword>
<evidence type="ECO:0008006" key="7">
    <source>
        <dbReference type="Google" id="ProtNLM"/>
    </source>
</evidence>
<dbReference type="InterPro" id="IPR035919">
    <property type="entry name" value="EAL_sf"/>
</dbReference>
<dbReference type="SUPFAM" id="SSF158472">
    <property type="entry name" value="HAMP domain-like"/>
    <property type="match status" value="1"/>
</dbReference>
<keyword evidence="6" id="KW-1185">Reference proteome</keyword>
<accession>A0A2U8FM32</accession>
<dbReference type="InterPro" id="IPR043128">
    <property type="entry name" value="Rev_trsase/Diguanyl_cyclase"/>
</dbReference>
<dbReference type="AlphaFoldDB" id="A0A2U8FM32"/>
<keyword evidence="1" id="KW-1133">Transmembrane helix</keyword>
<dbReference type="Gene3D" id="3.30.70.270">
    <property type="match status" value="1"/>
</dbReference>
<feature type="domain" description="HAMP" evidence="3">
    <location>
        <begin position="287"/>
        <end position="339"/>
    </location>
</feature>
<dbReference type="CDD" id="cd01949">
    <property type="entry name" value="GGDEF"/>
    <property type="match status" value="1"/>
</dbReference>
<dbReference type="SMART" id="SM00267">
    <property type="entry name" value="GGDEF"/>
    <property type="match status" value="1"/>
</dbReference>
<dbReference type="GO" id="GO:0007165">
    <property type="term" value="P:signal transduction"/>
    <property type="evidence" value="ECO:0007669"/>
    <property type="project" value="InterPro"/>
</dbReference>
<dbReference type="SMART" id="SM00052">
    <property type="entry name" value="EAL"/>
    <property type="match status" value="1"/>
</dbReference>
<dbReference type="PANTHER" id="PTHR44757:SF2">
    <property type="entry name" value="BIOFILM ARCHITECTURE MAINTENANCE PROTEIN MBAA"/>
    <property type="match status" value="1"/>
</dbReference>
<keyword evidence="1" id="KW-0812">Transmembrane</keyword>
<organism evidence="5 6">
    <name type="scientific">Aquabacterium olei</name>
    <dbReference type="NCBI Taxonomy" id="1296669"/>
    <lineage>
        <taxon>Bacteria</taxon>
        <taxon>Pseudomonadati</taxon>
        <taxon>Pseudomonadota</taxon>
        <taxon>Betaproteobacteria</taxon>
        <taxon>Burkholderiales</taxon>
        <taxon>Aquabacterium</taxon>
    </lineage>
</organism>